<protein>
    <submittedName>
        <fullName evidence="1">Uncharacterized protein</fullName>
    </submittedName>
</protein>
<dbReference type="AlphaFoldDB" id="A0A7I8IFC0"/>
<keyword evidence="3" id="KW-1185">Reference proteome</keyword>
<accession>A0A7I8IFC0</accession>
<evidence type="ECO:0000313" key="1">
    <source>
        <dbReference type="EMBL" id="CAA2616715.1"/>
    </source>
</evidence>
<proteinExistence type="predicted"/>
<evidence type="ECO:0000313" key="3">
    <source>
        <dbReference type="Proteomes" id="UP000663760"/>
    </source>
</evidence>
<dbReference type="EMBL" id="LR746265">
    <property type="protein sequence ID" value="CAA7391959.1"/>
    <property type="molecule type" value="Genomic_DNA"/>
</dbReference>
<sequence length="75" mass="8057">MGGWRRSVSLMQHLRKERFFMSPSLTFRSSPTASASSCCTLFMSSGLLISSAITHSIADATVSVPPNITSSGFDI</sequence>
<dbReference type="Proteomes" id="UP000663760">
    <property type="component" value="Chromosome 2"/>
</dbReference>
<dbReference type="EMBL" id="LR743589">
    <property type="protein sequence ID" value="CAA2616715.1"/>
    <property type="molecule type" value="Genomic_DNA"/>
</dbReference>
<gene>
    <name evidence="1" type="ORF">SI7747_02002929</name>
    <name evidence="2" type="ORF">SI8410_02003158</name>
</gene>
<evidence type="ECO:0000313" key="2">
    <source>
        <dbReference type="EMBL" id="CAA7391959.1"/>
    </source>
</evidence>
<name>A0A7I8IFC0_SPIIN</name>
<organism evidence="1">
    <name type="scientific">Spirodela intermedia</name>
    <name type="common">Intermediate duckweed</name>
    <dbReference type="NCBI Taxonomy" id="51605"/>
    <lineage>
        <taxon>Eukaryota</taxon>
        <taxon>Viridiplantae</taxon>
        <taxon>Streptophyta</taxon>
        <taxon>Embryophyta</taxon>
        <taxon>Tracheophyta</taxon>
        <taxon>Spermatophyta</taxon>
        <taxon>Magnoliopsida</taxon>
        <taxon>Liliopsida</taxon>
        <taxon>Araceae</taxon>
        <taxon>Lemnoideae</taxon>
        <taxon>Spirodela</taxon>
    </lineage>
</organism>
<reference evidence="1" key="1">
    <citation type="submission" date="2019-12" db="EMBL/GenBank/DDBJ databases">
        <authorList>
            <person name="Scholz U."/>
            <person name="Mascher M."/>
            <person name="Fiebig A."/>
        </authorList>
    </citation>
    <scope>NUCLEOTIDE SEQUENCE</scope>
</reference>